<feature type="transmembrane region" description="Helical" evidence="1">
    <location>
        <begin position="20"/>
        <end position="42"/>
    </location>
</feature>
<reference evidence="3 4" key="1">
    <citation type="submission" date="2023-01" db="EMBL/GenBank/DDBJ databases">
        <authorList>
            <person name="Lee S.H."/>
            <person name="Jung H.S."/>
            <person name="Yun J.U."/>
        </authorList>
    </citation>
    <scope>NUCLEOTIDE SEQUENCE [LARGE SCALE GENOMIC DNA]</scope>
    <source>
        <strain evidence="3 4">CBA3108</strain>
    </source>
</reference>
<protein>
    <submittedName>
        <fullName evidence="3">Transposase</fullName>
    </submittedName>
</protein>
<keyword evidence="1" id="KW-0472">Membrane</keyword>
<keyword evidence="4" id="KW-1185">Reference proteome</keyword>
<organism evidence="3 4">
    <name type="scientific">Cutibacterium equinum</name>
    <dbReference type="NCBI Taxonomy" id="3016342"/>
    <lineage>
        <taxon>Bacteria</taxon>
        <taxon>Bacillati</taxon>
        <taxon>Actinomycetota</taxon>
        <taxon>Actinomycetes</taxon>
        <taxon>Propionibacteriales</taxon>
        <taxon>Propionibacteriaceae</taxon>
        <taxon>Cutibacterium</taxon>
    </lineage>
</organism>
<evidence type="ECO:0000259" key="2">
    <source>
        <dbReference type="Pfam" id="PF01610"/>
    </source>
</evidence>
<feature type="domain" description="Transposase IS204/IS1001/IS1096/IS1165 DDE" evidence="2">
    <location>
        <begin position="4"/>
        <end position="89"/>
    </location>
</feature>
<accession>A0ABY7QVL8</accession>
<name>A0ABY7QVL8_9ACTN</name>
<dbReference type="InterPro" id="IPR002560">
    <property type="entry name" value="Transposase_DDE"/>
</dbReference>
<sequence length="105" mass="11640">MITVCRASSRAEGTKIMTRLIVSIRYAVVTSLVEVAGLVWALTIRCDDVPAFFDHHGPSNGPTEAINKRLEHLRGTAFGLCNLIHYIVRSLLKADGFKPDLHPRL</sequence>
<dbReference type="Pfam" id="PF01610">
    <property type="entry name" value="DDE_Tnp_ISL3"/>
    <property type="match status" value="1"/>
</dbReference>
<dbReference type="Proteomes" id="UP001212097">
    <property type="component" value="Chromosome"/>
</dbReference>
<keyword evidence="1" id="KW-0812">Transmembrane</keyword>
<dbReference type="RefSeq" id="WP_271417329.1">
    <property type="nucleotide sequence ID" value="NZ_CP115668.1"/>
</dbReference>
<keyword evidence="1" id="KW-1133">Transmembrane helix</keyword>
<gene>
    <name evidence="3" type="ORF">O6R08_06035</name>
</gene>
<proteinExistence type="predicted"/>
<evidence type="ECO:0000256" key="1">
    <source>
        <dbReference type="SAM" id="Phobius"/>
    </source>
</evidence>
<evidence type="ECO:0000313" key="4">
    <source>
        <dbReference type="Proteomes" id="UP001212097"/>
    </source>
</evidence>
<evidence type="ECO:0000313" key="3">
    <source>
        <dbReference type="EMBL" id="WCC79123.1"/>
    </source>
</evidence>
<dbReference type="EMBL" id="CP115668">
    <property type="protein sequence ID" value="WCC79123.1"/>
    <property type="molecule type" value="Genomic_DNA"/>
</dbReference>
<reference evidence="3 4" key="2">
    <citation type="submission" date="2023-06" db="EMBL/GenBank/DDBJ databases">
        <title>The Gram-positive Non-spore-bearing Anaerobic Bacilli of Human Feces.</title>
        <authorList>
            <person name="Eggerth A.H."/>
        </authorList>
    </citation>
    <scope>NUCLEOTIDE SEQUENCE [LARGE SCALE GENOMIC DNA]</scope>
    <source>
        <strain evidence="3 4">CBA3108</strain>
    </source>
</reference>